<comment type="caution">
    <text evidence="1">The sequence shown here is derived from an EMBL/GenBank/DDBJ whole genome shotgun (WGS) entry which is preliminary data.</text>
</comment>
<keyword evidence="2" id="KW-1185">Reference proteome</keyword>
<feature type="non-terminal residue" evidence="1">
    <location>
        <position position="1"/>
    </location>
</feature>
<accession>A0ACA9RAU4</accession>
<protein>
    <submittedName>
        <fullName evidence="1">12231_t:CDS:1</fullName>
    </submittedName>
</protein>
<proteinExistence type="predicted"/>
<name>A0ACA9RAU4_9GLOM</name>
<gene>
    <name evidence="1" type="ORF">RPERSI_LOCUS18145</name>
</gene>
<dbReference type="EMBL" id="CAJVQC010047591">
    <property type="protein sequence ID" value="CAG8784961.1"/>
    <property type="molecule type" value="Genomic_DNA"/>
</dbReference>
<sequence>SYPELSSTKENSINDISETDVCLLFPIAEITYNGPINKGKLILRNFVDAKPVQIEHLKSHLAWALDSYHSQRENPFEDATIFEFPIIETTNKNCLKTPKDLKE</sequence>
<reference evidence="1" key="1">
    <citation type="submission" date="2021-06" db="EMBL/GenBank/DDBJ databases">
        <authorList>
            <person name="Kallberg Y."/>
            <person name="Tangrot J."/>
            <person name="Rosling A."/>
        </authorList>
    </citation>
    <scope>NUCLEOTIDE SEQUENCE</scope>
    <source>
        <strain evidence="1">MA461A</strain>
    </source>
</reference>
<evidence type="ECO:0000313" key="1">
    <source>
        <dbReference type="EMBL" id="CAG8784961.1"/>
    </source>
</evidence>
<dbReference type="Proteomes" id="UP000789920">
    <property type="component" value="Unassembled WGS sequence"/>
</dbReference>
<evidence type="ECO:0000313" key="2">
    <source>
        <dbReference type="Proteomes" id="UP000789920"/>
    </source>
</evidence>
<organism evidence="1 2">
    <name type="scientific">Racocetra persica</name>
    <dbReference type="NCBI Taxonomy" id="160502"/>
    <lineage>
        <taxon>Eukaryota</taxon>
        <taxon>Fungi</taxon>
        <taxon>Fungi incertae sedis</taxon>
        <taxon>Mucoromycota</taxon>
        <taxon>Glomeromycotina</taxon>
        <taxon>Glomeromycetes</taxon>
        <taxon>Diversisporales</taxon>
        <taxon>Gigasporaceae</taxon>
        <taxon>Racocetra</taxon>
    </lineage>
</organism>